<proteinExistence type="predicted"/>
<name>A0AAD7XLY5_9STRA</name>
<dbReference type="EMBL" id="JAQMWT010000317">
    <property type="protein sequence ID" value="KAJ8605233.1"/>
    <property type="molecule type" value="Genomic_DNA"/>
</dbReference>
<evidence type="ECO:0000259" key="4">
    <source>
        <dbReference type="PROSITE" id="PS51294"/>
    </source>
</evidence>
<evidence type="ECO:0000313" key="5">
    <source>
        <dbReference type="EMBL" id="KAJ8605233.1"/>
    </source>
</evidence>
<keyword evidence="1" id="KW-0539">Nucleus</keyword>
<accession>A0AAD7XLY5</accession>
<dbReference type="PROSITE" id="PS51294">
    <property type="entry name" value="HTH_MYB"/>
    <property type="match status" value="1"/>
</dbReference>
<evidence type="ECO:0000256" key="2">
    <source>
        <dbReference type="SAM" id="MobiDB-lite"/>
    </source>
</evidence>
<evidence type="ECO:0000313" key="6">
    <source>
        <dbReference type="Proteomes" id="UP001230188"/>
    </source>
</evidence>
<dbReference type="Gene3D" id="1.10.10.60">
    <property type="entry name" value="Homeodomain-like"/>
    <property type="match status" value="1"/>
</dbReference>
<evidence type="ECO:0008006" key="7">
    <source>
        <dbReference type="Google" id="ProtNLM"/>
    </source>
</evidence>
<comment type="caution">
    <text evidence="5">The sequence shown here is derived from an EMBL/GenBank/DDBJ whole genome shotgun (WGS) entry which is preliminary data.</text>
</comment>
<keyword evidence="6" id="KW-1185">Reference proteome</keyword>
<protein>
    <recommendedName>
        <fullName evidence="7">MYB transcription factor</fullName>
    </recommendedName>
</protein>
<dbReference type="Proteomes" id="UP001230188">
    <property type="component" value="Unassembled WGS sequence"/>
</dbReference>
<dbReference type="InterPro" id="IPR009057">
    <property type="entry name" value="Homeodomain-like_sf"/>
</dbReference>
<dbReference type="InterPro" id="IPR001005">
    <property type="entry name" value="SANT/Myb"/>
</dbReference>
<feature type="domain" description="HTH myb-type" evidence="4">
    <location>
        <begin position="34"/>
        <end position="99"/>
    </location>
</feature>
<feature type="domain" description="Myb-like" evidence="3">
    <location>
        <begin position="34"/>
        <end position="95"/>
    </location>
</feature>
<feature type="region of interest" description="Disordered" evidence="2">
    <location>
        <begin position="98"/>
        <end position="132"/>
    </location>
</feature>
<gene>
    <name evidence="5" type="ORF">CTAYLR_000493</name>
</gene>
<dbReference type="InterPro" id="IPR017930">
    <property type="entry name" value="Myb_dom"/>
</dbReference>
<dbReference type="AlphaFoldDB" id="A0AAD7XLY5"/>
<reference evidence="5" key="1">
    <citation type="submission" date="2023-01" db="EMBL/GenBank/DDBJ databases">
        <title>Metagenome sequencing of chrysophaentin producing Chrysophaeum taylorii.</title>
        <authorList>
            <person name="Davison J."/>
            <person name="Bewley C."/>
        </authorList>
    </citation>
    <scope>NUCLEOTIDE SEQUENCE</scope>
    <source>
        <strain evidence="5">NIES-1699</strain>
    </source>
</reference>
<dbReference type="CDD" id="cd00167">
    <property type="entry name" value="SANT"/>
    <property type="match status" value="1"/>
</dbReference>
<sequence>MTVITAIPKFEPPPARAARRPVLSKAAASAVRESEGTKTGRWMPDEHARFLRALEDFKTHLSECPDAHWKKWPRIAAAVGTRTTLQCRSHAQKYFLKLRRRGNSESRRSRRQSRPNEASSSSESLLSVDGPPPYPRPAIIPFLGPPFTPMPPAPVPIMVPMFLVPPGCKPWRPDFFVPPDAQPNWDILHHFGPHEVRPSDDDALRHAKQYDPSFFEPEPDDFKQAAACFAAASPVPNGDPVILEI</sequence>
<dbReference type="PANTHER" id="PTHR12802">
    <property type="entry name" value="SWI/SNF COMPLEX-RELATED"/>
    <property type="match status" value="1"/>
</dbReference>
<evidence type="ECO:0000259" key="3">
    <source>
        <dbReference type="PROSITE" id="PS50090"/>
    </source>
</evidence>
<dbReference type="SUPFAM" id="SSF46689">
    <property type="entry name" value="Homeodomain-like"/>
    <property type="match status" value="1"/>
</dbReference>
<dbReference type="PROSITE" id="PS50090">
    <property type="entry name" value="MYB_LIKE"/>
    <property type="match status" value="1"/>
</dbReference>
<dbReference type="Pfam" id="PF00249">
    <property type="entry name" value="Myb_DNA-binding"/>
    <property type="match status" value="1"/>
</dbReference>
<organism evidence="5 6">
    <name type="scientific">Chrysophaeum taylorii</name>
    <dbReference type="NCBI Taxonomy" id="2483200"/>
    <lineage>
        <taxon>Eukaryota</taxon>
        <taxon>Sar</taxon>
        <taxon>Stramenopiles</taxon>
        <taxon>Ochrophyta</taxon>
        <taxon>Pelagophyceae</taxon>
        <taxon>Pelagomonadales</taxon>
        <taxon>Pelagomonadaceae</taxon>
        <taxon>Chrysophaeum</taxon>
    </lineage>
</organism>
<evidence type="ECO:0000256" key="1">
    <source>
        <dbReference type="ARBA" id="ARBA00023242"/>
    </source>
</evidence>
<dbReference type="SMART" id="SM00717">
    <property type="entry name" value="SANT"/>
    <property type="match status" value="1"/>
</dbReference>